<proteinExistence type="predicted"/>
<organism evidence="1 2">
    <name type="scientific">Hypholoma sublateritium (strain FD-334 SS-4)</name>
    <dbReference type="NCBI Taxonomy" id="945553"/>
    <lineage>
        <taxon>Eukaryota</taxon>
        <taxon>Fungi</taxon>
        <taxon>Dikarya</taxon>
        <taxon>Basidiomycota</taxon>
        <taxon>Agaricomycotina</taxon>
        <taxon>Agaricomycetes</taxon>
        <taxon>Agaricomycetidae</taxon>
        <taxon>Agaricales</taxon>
        <taxon>Agaricineae</taxon>
        <taxon>Strophariaceae</taxon>
        <taxon>Hypholoma</taxon>
    </lineage>
</organism>
<dbReference type="AlphaFoldDB" id="A0A0D2QDD1"/>
<reference evidence="2" key="1">
    <citation type="submission" date="2014-04" db="EMBL/GenBank/DDBJ databases">
        <title>Evolutionary Origins and Diversification of the Mycorrhizal Mutualists.</title>
        <authorList>
            <consortium name="DOE Joint Genome Institute"/>
            <consortium name="Mycorrhizal Genomics Consortium"/>
            <person name="Kohler A."/>
            <person name="Kuo A."/>
            <person name="Nagy L.G."/>
            <person name="Floudas D."/>
            <person name="Copeland A."/>
            <person name="Barry K.W."/>
            <person name="Cichocki N."/>
            <person name="Veneault-Fourrey C."/>
            <person name="LaButti K."/>
            <person name="Lindquist E.A."/>
            <person name="Lipzen A."/>
            <person name="Lundell T."/>
            <person name="Morin E."/>
            <person name="Murat C."/>
            <person name="Riley R."/>
            <person name="Ohm R."/>
            <person name="Sun H."/>
            <person name="Tunlid A."/>
            <person name="Henrissat B."/>
            <person name="Grigoriev I.V."/>
            <person name="Hibbett D.S."/>
            <person name="Martin F."/>
        </authorList>
    </citation>
    <scope>NUCLEOTIDE SEQUENCE [LARGE SCALE GENOMIC DNA]</scope>
    <source>
        <strain evidence="2">FD-334 SS-4</strain>
    </source>
</reference>
<evidence type="ECO:0000313" key="2">
    <source>
        <dbReference type="Proteomes" id="UP000054270"/>
    </source>
</evidence>
<keyword evidence="2" id="KW-1185">Reference proteome</keyword>
<name>A0A0D2QDD1_HYPSF</name>
<protein>
    <submittedName>
        <fullName evidence="1">Uncharacterized protein</fullName>
    </submittedName>
</protein>
<dbReference type="EMBL" id="KN817518">
    <property type="protein sequence ID" value="KJA29610.1"/>
    <property type="molecule type" value="Genomic_DNA"/>
</dbReference>
<sequence>MAPSSPAATFLFRCACPTHPRSLQFLRDTRPRTNCLKILNMTYLVVKTFSDTLLVSRVTVPREKHLPVKEDQTYNFIASQFKGAEAHRQRGSCDREWKCEAKSKRETRIRSR</sequence>
<dbReference type="Proteomes" id="UP000054270">
    <property type="component" value="Unassembled WGS sequence"/>
</dbReference>
<evidence type="ECO:0000313" key="1">
    <source>
        <dbReference type="EMBL" id="KJA29610.1"/>
    </source>
</evidence>
<gene>
    <name evidence="1" type="ORF">HYPSUDRAFT_224542</name>
</gene>
<accession>A0A0D2QDD1</accession>